<dbReference type="Gene3D" id="3.40.50.150">
    <property type="entry name" value="Vaccinia Virus protein VP39"/>
    <property type="match status" value="1"/>
</dbReference>
<keyword evidence="8" id="KW-1185">Reference proteome</keyword>
<dbReference type="Pfam" id="PF08100">
    <property type="entry name" value="Dimerisation"/>
    <property type="match status" value="1"/>
</dbReference>
<dbReference type="PIRSF" id="PIRSF005739">
    <property type="entry name" value="O-mtase"/>
    <property type="match status" value="1"/>
</dbReference>
<dbReference type="Gene3D" id="1.10.10.10">
    <property type="entry name" value="Winged helix-like DNA-binding domain superfamily/Winged helix DNA-binding domain"/>
    <property type="match status" value="1"/>
</dbReference>
<dbReference type="GO" id="GO:0008171">
    <property type="term" value="F:O-methyltransferase activity"/>
    <property type="evidence" value="ECO:0007669"/>
    <property type="project" value="InterPro"/>
</dbReference>
<protein>
    <submittedName>
        <fullName evidence="7">O-methyltransferase, family 2</fullName>
    </submittedName>
</protein>
<dbReference type="InterPro" id="IPR001077">
    <property type="entry name" value="COMT_C"/>
</dbReference>
<dbReference type="EMBL" id="AZHD01000015">
    <property type="protein sequence ID" value="OAA57124.1"/>
    <property type="molecule type" value="Genomic_DNA"/>
</dbReference>
<dbReference type="InterPro" id="IPR036388">
    <property type="entry name" value="WH-like_DNA-bd_sf"/>
</dbReference>
<dbReference type="STRING" id="1081102.A0A167PXT6"/>
<feature type="active site" description="Proton acceptor" evidence="4">
    <location>
        <position position="322"/>
    </location>
</feature>
<organism evidence="7 8">
    <name type="scientific">Niveomyces insectorum RCEF 264</name>
    <dbReference type="NCBI Taxonomy" id="1081102"/>
    <lineage>
        <taxon>Eukaryota</taxon>
        <taxon>Fungi</taxon>
        <taxon>Dikarya</taxon>
        <taxon>Ascomycota</taxon>
        <taxon>Pezizomycotina</taxon>
        <taxon>Sordariomycetes</taxon>
        <taxon>Hypocreomycetidae</taxon>
        <taxon>Hypocreales</taxon>
        <taxon>Cordycipitaceae</taxon>
        <taxon>Niveomyces</taxon>
    </lineage>
</organism>
<dbReference type="InterPro" id="IPR029063">
    <property type="entry name" value="SAM-dependent_MTases_sf"/>
</dbReference>
<dbReference type="PANTHER" id="PTHR43712">
    <property type="entry name" value="PUTATIVE (AFU_ORTHOLOGUE AFUA_4G14580)-RELATED"/>
    <property type="match status" value="1"/>
</dbReference>
<evidence type="ECO:0000256" key="2">
    <source>
        <dbReference type="ARBA" id="ARBA00022679"/>
    </source>
</evidence>
<keyword evidence="2 7" id="KW-0808">Transferase</keyword>
<name>A0A167PXT6_9HYPO</name>
<dbReference type="InterPro" id="IPR016461">
    <property type="entry name" value="COMT-like"/>
</dbReference>
<evidence type="ECO:0000313" key="7">
    <source>
        <dbReference type="EMBL" id="OAA57124.1"/>
    </source>
</evidence>
<dbReference type="InterPro" id="IPR036390">
    <property type="entry name" value="WH_DNA-bd_sf"/>
</dbReference>
<accession>A0A167PXT6</accession>
<keyword evidence="1 7" id="KW-0489">Methyltransferase</keyword>
<comment type="caution">
    <text evidence="7">The sequence shown here is derived from an EMBL/GenBank/DDBJ whole genome shotgun (WGS) entry which is preliminary data.</text>
</comment>
<dbReference type="SUPFAM" id="SSF53335">
    <property type="entry name" value="S-adenosyl-L-methionine-dependent methyltransferases"/>
    <property type="match status" value="1"/>
</dbReference>
<proteinExistence type="predicted"/>
<evidence type="ECO:0000256" key="4">
    <source>
        <dbReference type="PIRSR" id="PIRSR005739-1"/>
    </source>
</evidence>
<evidence type="ECO:0000256" key="1">
    <source>
        <dbReference type="ARBA" id="ARBA00022603"/>
    </source>
</evidence>
<evidence type="ECO:0000259" key="5">
    <source>
        <dbReference type="Pfam" id="PF00891"/>
    </source>
</evidence>
<dbReference type="PANTHER" id="PTHR43712:SF16">
    <property type="entry name" value="O-METHYLTRANSFERASE ELCB"/>
    <property type="match status" value="1"/>
</dbReference>
<gene>
    <name evidence="7" type="ORF">SPI_07505</name>
</gene>
<dbReference type="PROSITE" id="PS51683">
    <property type="entry name" value="SAM_OMT_II"/>
    <property type="match status" value="1"/>
</dbReference>
<dbReference type="InterPro" id="IPR012967">
    <property type="entry name" value="COMT_dimerisation"/>
</dbReference>
<dbReference type="OrthoDB" id="1535081at2759"/>
<dbReference type="Pfam" id="PF00891">
    <property type="entry name" value="Methyltransf_2"/>
    <property type="match status" value="1"/>
</dbReference>
<dbReference type="Proteomes" id="UP000076874">
    <property type="component" value="Unassembled WGS sequence"/>
</dbReference>
<dbReference type="AlphaFoldDB" id="A0A167PXT6"/>
<feature type="domain" description="O-methyltransferase C-terminal" evidence="5">
    <location>
        <begin position="246"/>
        <end position="390"/>
    </location>
</feature>
<dbReference type="GO" id="GO:0032259">
    <property type="term" value="P:methylation"/>
    <property type="evidence" value="ECO:0007669"/>
    <property type="project" value="UniProtKB-KW"/>
</dbReference>
<dbReference type="SUPFAM" id="SSF46785">
    <property type="entry name" value="Winged helix' DNA-binding domain"/>
    <property type="match status" value="1"/>
</dbReference>
<evidence type="ECO:0000256" key="3">
    <source>
        <dbReference type="ARBA" id="ARBA00022691"/>
    </source>
</evidence>
<keyword evidence="3" id="KW-0949">S-adenosyl-L-methionine</keyword>
<evidence type="ECO:0000259" key="6">
    <source>
        <dbReference type="Pfam" id="PF08100"/>
    </source>
</evidence>
<feature type="domain" description="O-methyltransferase dimerisation" evidence="6">
    <location>
        <begin position="73"/>
        <end position="143"/>
    </location>
</feature>
<evidence type="ECO:0000313" key="8">
    <source>
        <dbReference type="Proteomes" id="UP000076874"/>
    </source>
</evidence>
<sequence>MAGKQTTEQQNELADKLGSLAAELAEASNAVRAGKLSLQTDVAQKLKLIGTTKATLDALQTSQDLFMDNMVQFSRLVALRVFLKWKAFDAIPPTGSITYADLAAKVNADVEIITRLAWVLVGDGTLKQENGDKVAHTPKSQLYQVPAMQSMAIFGFDFFLKTMVYMPGYFDEFGRKTPTDRLNTVVACAAGFPGTPVWGVLKQMPELMAHFTRVMTVFESSYPTLGAYDISWLVDAAHRAPPGRVALVDVGGSKGHSLKKIHAEVPNFPLERCVLEDLEEVLALAATEDDEQLRPVKRVVTDFHKEQPVKGALVYYIRRCLHDYSDAESVGILKHLEAAMASDSKLLIVEHVMSDPPSPFAASSDLYMACLSGKERTLKNFEAITSQAGLKIASVYRNPGVDAAIVECVKA</sequence>
<reference evidence="7 8" key="1">
    <citation type="journal article" date="2016" name="Genome Biol. Evol.">
        <title>Divergent and convergent evolution of fungal pathogenicity.</title>
        <authorList>
            <person name="Shang Y."/>
            <person name="Xiao G."/>
            <person name="Zheng P."/>
            <person name="Cen K."/>
            <person name="Zhan S."/>
            <person name="Wang C."/>
        </authorList>
    </citation>
    <scope>NUCLEOTIDE SEQUENCE [LARGE SCALE GENOMIC DNA]</scope>
    <source>
        <strain evidence="7 8">RCEF 264</strain>
    </source>
</reference>